<name>A0A5D5ALT8_9EURY</name>
<dbReference type="Pfam" id="PF00528">
    <property type="entry name" value="BPD_transp_1"/>
    <property type="match status" value="1"/>
</dbReference>
<dbReference type="GO" id="GO:0005886">
    <property type="term" value="C:plasma membrane"/>
    <property type="evidence" value="ECO:0007669"/>
    <property type="project" value="UniProtKB-SubCell"/>
</dbReference>
<dbReference type="InterPro" id="IPR045621">
    <property type="entry name" value="BPD_transp_1_N"/>
</dbReference>
<keyword evidence="4 7" id="KW-0812">Transmembrane</keyword>
<evidence type="ECO:0000256" key="6">
    <source>
        <dbReference type="ARBA" id="ARBA00023136"/>
    </source>
</evidence>
<keyword evidence="3" id="KW-1003">Cell membrane</keyword>
<sequence length="324" mass="36768">MRKFIVRRVAYLILTYWAFITILFLIFRVTPGDPTTLYIPEGMSQAERQATLERYGLTDPLYVQYVDYLRMLLSGDLGTSYRYNAPVWDVLTTKFWNTIFLMAGAMTIAYTFGIAFGAYIGWLRGTAKEKYGMVLALIARSSPEFWIGIVLLSIFVFQLGWFPWGGIREIGAEAPASFFDRYVNWGFVYHLVLPVLTGAIYYMAQPILLMRSSMISVLNTDYIEIKKAEGLSNYTILYKHAARNSILPMVTVVALVAGLSVGGSLVIETVFSWPGMGREMVESVHHNDYPMAQGAFFLMGSVVIFMNFIADIAYAFLDPRVRYE</sequence>
<reference evidence="9 10" key="1">
    <citation type="submission" date="2019-08" db="EMBL/GenBank/DDBJ databases">
        <title>Archaea genome.</title>
        <authorList>
            <person name="Kajale S."/>
            <person name="Shouche Y."/>
            <person name="Deshpande N."/>
            <person name="Sharma A."/>
        </authorList>
    </citation>
    <scope>NUCLEOTIDE SEQUENCE [LARGE SCALE GENOMIC DNA]</scope>
    <source>
        <strain evidence="9 10">ESP3B_9</strain>
    </source>
</reference>
<feature type="transmembrane region" description="Helical" evidence="7">
    <location>
        <begin position="99"/>
        <end position="123"/>
    </location>
</feature>
<dbReference type="AlphaFoldDB" id="A0A5D5ALT8"/>
<dbReference type="InterPro" id="IPR035906">
    <property type="entry name" value="MetI-like_sf"/>
</dbReference>
<keyword evidence="2 7" id="KW-0813">Transport</keyword>
<keyword evidence="5 7" id="KW-1133">Transmembrane helix</keyword>
<evidence type="ECO:0000256" key="3">
    <source>
        <dbReference type="ARBA" id="ARBA00022475"/>
    </source>
</evidence>
<dbReference type="InterPro" id="IPR000515">
    <property type="entry name" value="MetI-like"/>
</dbReference>
<comment type="caution">
    <text evidence="9">The sequence shown here is derived from an EMBL/GenBank/DDBJ whole genome shotgun (WGS) entry which is preliminary data.</text>
</comment>
<evidence type="ECO:0000313" key="10">
    <source>
        <dbReference type="Proteomes" id="UP000324104"/>
    </source>
</evidence>
<organism evidence="9 10">
    <name type="scientific">Natrialba swarupiae</name>
    <dbReference type="NCBI Taxonomy" id="2448032"/>
    <lineage>
        <taxon>Archaea</taxon>
        <taxon>Methanobacteriati</taxon>
        <taxon>Methanobacteriota</taxon>
        <taxon>Stenosarchaea group</taxon>
        <taxon>Halobacteria</taxon>
        <taxon>Halobacteriales</taxon>
        <taxon>Natrialbaceae</taxon>
        <taxon>Natrialba</taxon>
    </lineage>
</organism>
<dbReference type="PANTHER" id="PTHR43163">
    <property type="entry name" value="DIPEPTIDE TRANSPORT SYSTEM PERMEASE PROTEIN DPPB-RELATED"/>
    <property type="match status" value="1"/>
</dbReference>
<feature type="transmembrane region" description="Helical" evidence="7">
    <location>
        <begin position="182"/>
        <end position="204"/>
    </location>
</feature>
<feature type="transmembrane region" description="Helical" evidence="7">
    <location>
        <begin position="9"/>
        <end position="27"/>
    </location>
</feature>
<dbReference type="Pfam" id="PF19300">
    <property type="entry name" value="BPD_transp_1_N"/>
    <property type="match status" value="1"/>
</dbReference>
<proteinExistence type="inferred from homology"/>
<accession>A0A5D5ALT8</accession>
<feature type="domain" description="ABC transmembrane type-1" evidence="8">
    <location>
        <begin position="95"/>
        <end position="310"/>
    </location>
</feature>
<evidence type="ECO:0000256" key="2">
    <source>
        <dbReference type="ARBA" id="ARBA00022448"/>
    </source>
</evidence>
<dbReference type="PROSITE" id="PS50928">
    <property type="entry name" value="ABC_TM1"/>
    <property type="match status" value="1"/>
</dbReference>
<evidence type="ECO:0000256" key="4">
    <source>
        <dbReference type="ARBA" id="ARBA00022692"/>
    </source>
</evidence>
<dbReference type="SUPFAM" id="SSF161098">
    <property type="entry name" value="MetI-like"/>
    <property type="match status" value="1"/>
</dbReference>
<comment type="similarity">
    <text evidence="7">Belongs to the binding-protein-dependent transport system permease family.</text>
</comment>
<keyword evidence="6 7" id="KW-0472">Membrane</keyword>
<keyword evidence="10" id="KW-1185">Reference proteome</keyword>
<gene>
    <name evidence="9" type="ORF">FYC77_17605</name>
</gene>
<dbReference type="GO" id="GO:0055085">
    <property type="term" value="P:transmembrane transport"/>
    <property type="evidence" value="ECO:0007669"/>
    <property type="project" value="InterPro"/>
</dbReference>
<evidence type="ECO:0000256" key="5">
    <source>
        <dbReference type="ARBA" id="ARBA00022989"/>
    </source>
</evidence>
<dbReference type="Gene3D" id="1.10.3720.10">
    <property type="entry name" value="MetI-like"/>
    <property type="match status" value="1"/>
</dbReference>
<dbReference type="Proteomes" id="UP000324104">
    <property type="component" value="Unassembled WGS sequence"/>
</dbReference>
<evidence type="ECO:0000313" key="9">
    <source>
        <dbReference type="EMBL" id="TYT60672.1"/>
    </source>
</evidence>
<protein>
    <submittedName>
        <fullName evidence="9">ABC transporter permease</fullName>
    </submittedName>
</protein>
<feature type="transmembrane region" description="Helical" evidence="7">
    <location>
        <begin position="246"/>
        <end position="271"/>
    </location>
</feature>
<feature type="transmembrane region" description="Helical" evidence="7">
    <location>
        <begin position="144"/>
        <end position="162"/>
    </location>
</feature>
<comment type="subcellular location">
    <subcellularLocation>
        <location evidence="1 7">Cell membrane</location>
        <topology evidence="1 7">Multi-pass membrane protein</topology>
    </subcellularLocation>
</comment>
<evidence type="ECO:0000259" key="8">
    <source>
        <dbReference type="PROSITE" id="PS50928"/>
    </source>
</evidence>
<dbReference type="CDD" id="cd06261">
    <property type="entry name" value="TM_PBP2"/>
    <property type="match status" value="1"/>
</dbReference>
<feature type="transmembrane region" description="Helical" evidence="7">
    <location>
        <begin position="291"/>
        <end position="317"/>
    </location>
</feature>
<dbReference type="PANTHER" id="PTHR43163:SF6">
    <property type="entry name" value="DIPEPTIDE TRANSPORT SYSTEM PERMEASE PROTEIN DPPB-RELATED"/>
    <property type="match status" value="1"/>
</dbReference>
<evidence type="ECO:0000256" key="1">
    <source>
        <dbReference type="ARBA" id="ARBA00004651"/>
    </source>
</evidence>
<dbReference type="RefSeq" id="WP_149082808.1">
    <property type="nucleotide sequence ID" value="NZ_VTAW01000033.1"/>
</dbReference>
<evidence type="ECO:0000256" key="7">
    <source>
        <dbReference type="RuleBase" id="RU363032"/>
    </source>
</evidence>
<dbReference type="EMBL" id="VTAW01000033">
    <property type="protein sequence ID" value="TYT60672.1"/>
    <property type="molecule type" value="Genomic_DNA"/>
</dbReference>